<evidence type="ECO:0000256" key="4">
    <source>
        <dbReference type="ARBA" id="ARBA00022692"/>
    </source>
</evidence>
<dbReference type="InterPro" id="IPR000253">
    <property type="entry name" value="FHA_dom"/>
</dbReference>
<evidence type="ECO:0000259" key="11">
    <source>
        <dbReference type="PROSITE" id="PS50006"/>
    </source>
</evidence>
<evidence type="ECO:0000256" key="2">
    <source>
        <dbReference type="ARBA" id="ARBA00022448"/>
    </source>
</evidence>
<comment type="caution">
    <text evidence="13">The sequence shown here is derived from an EMBL/GenBank/DDBJ whole genome shotgun (WGS) entry which is preliminary data.</text>
</comment>
<dbReference type="InterPro" id="IPR050352">
    <property type="entry name" value="ABCG_transporters"/>
</dbReference>
<feature type="transmembrane region" description="Helical" evidence="10">
    <location>
        <begin position="707"/>
        <end position="729"/>
    </location>
</feature>
<dbReference type="RefSeq" id="WP_203031736.1">
    <property type="nucleotide sequence ID" value="NZ_JAEACQ010000186.1"/>
</dbReference>
<dbReference type="GO" id="GO:0005524">
    <property type="term" value="F:ATP binding"/>
    <property type="evidence" value="ECO:0007669"/>
    <property type="project" value="UniProtKB-KW"/>
</dbReference>
<evidence type="ECO:0000256" key="5">
    <source>
        <dbReference type="ARBA" id="ARBA00022741"/>
    </source>
</evidence>
<keyword evidence="4 10" id="KW-0812">Transmembrane</keyword>
<dbReference type="InterPro" id="IPR003593">
    <property type="entry name" value="AAA+_ATPase"/>
</dbReference>
<comment type="subcellular location">
    <subcellularLocation>
        <location evidence="1">Membrane</location>
        <topology evidence="1">Multi-pass membrane protein</topology>
    </subcellularLocation>
</comment>
<dbReference type="PROSITE" id="PS50006">
    <property type="entry name" value="FHA_DOMAIN"/>
    <property type="match status" value="2"/>
</dbReference>
<feature type="domain" description="FHA" evidence="11">
    <location>
        <begin position="22"/>
        <end position="70"/>
    </location>
</feature>
<dbReference type="GO" id="GO:0016887">
    <property type="term" value="F:ATP hydrolysis activity"/>
    <property type="evidence" value="ECO:0007669"/>
    <property type="project" value="InterPro"/>
</dbReference>
<keyword evidence="8 10" id="KW-0472">Membrane</keyword>
<keyword evidence="14" id="KW-1185">Reference proteome</keyword>
<feature type="transmembrane region" description="Helical" evidence="10">
    <location>
        <begin position="736"/>
        <end position="758"/>
    </location>
</feature>
<feature type="transmembrane region" description="Helical" evidence="10">
    <location>
        <begin position="809"/>
        <end position="832"/>
    </location>
</feature>
<dbReference type="SUPFAM" id="SSF52540">
    <property type="entry name" value="P-loop containing nucleoside triphosphate hydrolases"/>
    <property type="match status" value="1"/>
</dbReference>
<dbReference type="Gene3D" id="2.60.200.20">
    <property type="match status" value="2"/>
</dbReference>
<organism evidence="13 14">
    <name type="scientific">Frankia nepalensis</name>
    <dbReference type="NCBI Taxonomy" id="1836974"/>
    <lineage>
        <taxon>Bacteria</taxon>
        <taxon>Bacillati</taxon>
        <taxon>Actinomycetota</taxon>
        <taxon>Actinomycetes</taxon>
        <taxon>Frankiales</taxon>
        <taxon>Frankiaceae</taxon>
        <taxon>Frankia</taxon>
    </lineage>
</organism>
<dbReference type="InterPro" id="IPR013525">
    <property type="entry name" value="ABC2_TM"/>
</dbReference>
<keyword evidence="7 10" id="KW-1133">Transmembrane helix</keyword>
<feature type="compositionally biased region" description="Low complexity" evidence="9">
    <location>
        <begin position="392"/>
        <end position="401"/>
    </location>
</feature>
<keyword evidence="6 13" id="KW-0067">ATP-binding</keyword>
<feature type="region of interest" description="Disordered" evidence="9">
    <location>
        <begin position="840"/>
        <end position="891"/>
    </location>
</feature>
<gene>
    <name evidence="13" type="ORF">I7412_14820</name>
</gene>
<feature type="domain" description="FHA" evidence="11">
    <location>
        <begin position="175"/>
        <end position="224"/>
    </location>
</feature>
<evidence type="ECO:0000256" key="10">
    <source>
        <dbReference type="SAM" id="Phobius"/>
    </source>
</evidence>
<dbReference type="PANTHER" id="PTHR48041">
    <property type="entry name" value="ABC TRANSPORTER G FAMILY MEMBER 28"/>
    <property type="match status" value="1"/>
</dbReference>
<keyword evidence="3" id="KW-0597">Phosphoprotein</keyword>
<evidence type="ECO:0000313" key="14">
    <source>
        <dbReference type="Proteomes" id="UP000604475"/>
    </source>
</evidence>
<dbReference type="AlphaFoldDB" id="A0A937RDT1"/>
<evidence type="ECO:0000256" key="3">
    <source>
        <dbReference type="ARBA" id="ARBA00022553"/>
    </source>
</evidence>
<dbReference type="Pfam" id="PF00005">
    <property type="entry name" value="ABC_tran"/>
    <property type="match status" value="1"/>
</dbReference>
<dbReference type="Pfam" id="PF00498">
    <property type="entry name" value="FHA"/>
    <property type="match status" value="2"/>
</dbReference>
<proteinExistence type="predicted"/>
<dbReference type="InterPro" id="IPR027417">
    <property type="entry name" value="P-loop_NTPase"/>
</dbReference>
<feature type="region of interest" description="Disordered" evidence="9">
    <location>
        <begin position="388"/>
        <end position="423"/>
    </location>
</feature>
<evidence type="ECO:0000256" key="9">
    <source>
        <dbReference type="SAM" id="MobiDB-lite"/>
    </source>
</evidence>
<feature type="domain" description="ABC transporter" evidence="12">
    <location>
        <begin position="253"/>
        <end position="517"/>
    </location>
</feature>
<reference evidence="13" key="1">
    <citation type="submission" date="2020-12" db="EMBL/GenBank/DDBJ databases">
        <title>Genomic characterization of non-nitrogen-fixing Frankia strains.</title>
        <authorList>
            <person name="Carlos-Shanley C."/>
            <person name="Guerra T."/>
            <person name="Hahn D."/>
        </authorList>
    </citation>
    <scope>NUCLEOTIDE SEQUENCE</scope>
    <source>
        <strain evidence="13">CN6</strain>
    </source>
</reference>
<dbReference type="Proteomes" id="UP000604475">
    <property type="component" value="Unassembled WGS sequence"/>
</dbReference>
<dbReference type="Pfam" id="PF01061">
    <property type="entry name" value="ABC2_membrane"/>
    <property type="match status" value="1"/>
</dbReference>
<evidence type="ECO:0000259" key="12">
    <source>
        <dbReference type="PROSITE" id="PS50893"/>
    </source>
</evidence>
<dbReference type="CDD" id="cd00060">
    <property type="entry name" value="FHA"/>
    <property type="match status" value="1"/>
</dbReference>
<name>A0A937RDT1_9ACTN</name>
<dbReference type="InterPro" id="IPR008984">
    <property type="entry name" value="SMAD_FHA_dom_sf"/>
</dbReference>
<dbReference type="GO" id="GO:0140359">
    <property type="term" value="F:ABC-type transporter activity"/>
    <property type="evidence" value="ECO:0007669"/>
    <property type="project" value="InterPro"/>
</dbReference>
<dbReference type="SMART" id="SM00240">
    <property type="entry name" value="FHA"/>
    <property type="match status" value="2"/>
</dbReference>
<dbReference type="PANTHER" id="PTHR48041:SF139">
    <property type="entry name" value="PROTEIN SCARLET"/>
    <property type="match status" value="1"/>
</dbReference>
<feature type="compositionally biased region" description="Basic residues" evidence="9">
    <location>
        <begin position="880"/>
        <end position="891"/>
    </location>
</feature>
<dbReference type="SMART" id="SM00382">
    <property type="entry name" value="AAA"/>
    <property type="match status" value="1"/>
</dbReference>
<evidence type="ECO:0000256" key="7">
    <source>
        <dbReference type="ARBA" id="ARBA00022989"/>
    </source>
</evidence>
<dbReference type="SUPFAM" id="SSF49879">
    <property type="entry name" value="SMAD/FHA domain"/>
    <property type="match status" value="2"/>
</dbReference>
<dbReference type="PROSITE" id="PS50893">
    <property type="entry name" value="ABC_TRANSPORTER_2"/>
    <property type="match status" value="1"/>
</dbReference>
<evidence type="ECO:0000256" key="8">
    <source>
        <dbReference type="ARBA" id="ARBA00023136"/>
    </source>
</evidence>
<keyword evidence="2" id="KW-0813">Transport</keyword>
<keyword evidence="5" id="KW-0547">Nucleotide-binding</keyword>
<sequence>MPAGLSILSGTQTITVPSDRPFVVGRATAADLVVADNRVSRRHLLVEPTPDGWAAVDLSANGTWQAGRRVRRVDLRAETRFHLGAADGPHVTLVPEQAGGDEPPVTTALDPGGLLGRLDGHDASATDAHHELRTLFPGALGEVSGPVLPAGRRGGDSQTTDPAGGRVHPLAQGVTTIGRSTANTIVVDDLLASRRHAELFVGQSGITIVDLGSANGTFVNGRRVDRAGLVPGDLVAVGHHVFHVADDQLVEYLDSGDVAFEVDGLSVDAGEARLLHDITFRLPGRALLAVIGPSGAGKSTLLNALTGVRPANVGAVRYAGRDLYADYDELRHRIGYVPQDDILHTSLTVRQALEYGAKLRFPAETTSQERGARVDAVLAELGLTNAPADANAGDGQEAPAGPGAGPAGGDLADRRVSKLSGGQRKRTSVALELLTQPTLLYLDEPTSGLDPGLDLEVMESLRRLADDGRTVIVVTHSVAQLDLCDYVLVLAKGGHIAYFGPPQRALSFLGAATWSEAFRVLKSGEGAGELARRYRASDYFVRGSARVPSTRPKPAALPSIRQQSVLSQALTLSRRYLRVIAADPAHLRLLIGYPFVLGLIPRIIDAPFGLHATPTGQPNREATLVLLMLILNACLMGASAGIREIVKEREIYRRERAVGLSTVAYLASKVGVLAMITGVQGVAFTTVATIGRGPADGTLSGFPTLELMAAVTGVAMASAMAGLLISALVDSTDKAMPLLALLTMAQLVFSGSLVRLAGRVGLEQVSYLFPARWAYAAAASVTDLVGIQRLGDERVSPGTVADPVWEHSAMAFTVDLAGLCCVGLLLVALTYARLRRLDPRTAGRGRGGQRRDAVPCLPRPGPRQPARISRPAGDRAAGRPGRRAGGRRRSR</sequence>
<dbReference type="EMBL" id="JAEACQ010000186">
    <property type="protein sequence ID" value="MBL7628402.1"/>
    <property type="molecule type" value="Genomic_DNA"/>
</dbReference>
<feature type="transmembrane region" description="Helical" evidence="10">
    <location>
        <begin position="624"/>
        <end position="642"/>
    </location>
</feature>
<dbReference type="InterPro" id="IPR003439">
    <property type="entry name" value="ABC_transporter-like_ATP-bd"/>
</dbReference>
<evidence type="ECO:0000256" key="6">
    <source>
        <dbReference type="ARBA" id="ARBA00022840"/>
    </source>
</evidence>
<accession>A0A937RDT1</accession>
<dbReference type="Gene3D" id="3.40.50.300">
    <property type="entry name" value="P-loop containing nucleotide triphosphate hydrolases"/>
    <property type="match status" value="1"/>
</dbReference>
<protein>
    <submittedName>
        <fullName evidence="13">ATP-binding cassette domain-containing protein</fullName>
    </submittedName>
</protein>
<evidence type="ECO:0000256" key="1">
    <source>
        <dbReference type="ARBA" id="ARBA00004141"/>
    </source>
</evidence>
<evidence type="ECO:0000313" key="13">
    <source>
        <dbReference type="EMBL" id="MBL7628402.1"/>
    </source>
</evidence>
<dbReference type="GO" id="GO:0016020">
    <property type="term" value="C:membrane"/>
    <property type="evidence" value="ECO:0007669"/>
    <property type="project" value="UniProtKB-SubCell"/>
</dbReference>
<feature type="transmembrane region" description="Helical" evidence="10">
    <location>
        <begin position="663"/>
        <end position="687"/>
    </location>
</feature>